<dbReference type="InterPro" id="IPR028994">
    <property type="entry name" value="Integrin_alpha_N"/>
</dbReference>
<feature type="transmembrane region" description="Helical" evidence="5">
    <location>
        <begin position="2543"/>
        <end position="2562"/>
    </location>
</feature>
<feature type="compositionally biased region" description="Low complexity" evidence="4">
    <location>
        <begin position="21"/>
        <end position="31"/>
    </location>
</feature>
<dbReference type="Pfam" id="PF03534">
    <property type="entry name" value="SpvB"/>
    <property type="match status" value="1"/>
</dbReference>
<evidence type="ECO:0000256" key="5">
    <source>
        <dbReference type="SAM" id="Phobius"/>
    </source>
</evidence>
<name>A0A6H9UU37_9ACTN</name>
<evidence type="ECO:0000313" key="8">
    <source>
        <dbReference type="EMBL" id="KAB1142519.1"/>
    </source>
</evidence>
<feature type="compositionally biased region" description="Pro residues" evidence="4">
    <location>
        <begin position="2255"/>
        <end position="2273"/>
    </location>
</feature>
<dbReference type="InterPro" id="IPR003284">
    <property type="entry name" value="Sal_SpvB"/>
</dbReference>
<accession>A0A6H9UU37</accession>
<feature type="region of interest" description="Disordered" evidence="4">
    <location>
        <begin position="1"/>
        <end position="45"/>
    </location>
</feature>
<feature type="region of interest" description="Disordered" evidence="4">
    <location>
        <begin position="1900"/>
        <end position="1920"/>
    </location>
</feature>
<feature type="compositionally biased region" description="Gly residues" evidence="4">
    <location>
        <begin position="2201"/>
        <end position="2217"/>
    </location>
</feature>
<comment type="caution">
    <text evidence="8">The sequence shown here is derived from an EMBL/GenBank/DDBJ whole genome shotgun (WGS) entry which is preliminary data.</text>
</comment>
<feature type="transmembrane region" description="Helical" evidence="5">
    <location>
        <begin position="2481"/>
        <end position="2504"/>
    </location>
</feature>
<keyword evidence="9" id="KW-1185">Reference proteome</keyword>
<dbReference type="NCBIfam" id="TIGR03696">
    <property type="entry name" value="Rhs_assc_core"/>
    <property type="match status" value="1"/>
</dbReference>
<keyword evidence="5" id="KW-0812">Transmembrane</keyword>
<organism evidence="8 9">
    <name type="scientific">Streptomyces luteolifulvus</name>
    <dbReference type="NCBI Taxonomy" id="2615112"/>
    <lineage>
        <taxon>Bacteria</taxon>
        <taxon>Bacillati</taxon>
        <taxon>Actinomycetota</taxon>
        <taxon>Actinomycetes</taxon>
        <taxon>Kitasatosporales</taxon>
        <taxon>Streptomycetaceae</taxon>
        <taxon>Streptomyces</taxon>
    </lineage>
</organism>
<dbReference type="InterPro" id="IPR050708">
    <property type="entry name" value="T6SS_VgrG/RHS"/>
</dbReference>
<dbReference type="PANTHER" id="PTHR32305">
    <property type="match status" value="1"/>
</dbReference>
<dbReference type="EMBL" id="VZRB01000024">
    <property type="protein sequence ID" value="KAB1142519.1"/>
    <property type="molecule type" value="Genomic_DNA"/>
</dbReference>
<dbReference type="PRINTS" id="PR01341">
    <property type="entry name" value="SALSPVBPROT"/>
</dbReference>
<dbReference type="PANTHER" id="PTHR32305:SF15">
    <property type="entry name" value="PROTEIN RHSA-RELATED"/>
    <property type="match status" value="1"/>
</dbReference>
<evidence type="ECO:0008006" key="10">
    <source>
        <dbReference type="Google" id="ProtNLM"/>
    </source>
</evidence>
<evidence type="ECO:0000259" key="6">
    <source>
        <dbReference type="Pfam" id="PF12255"/>
    </source>
</evidence>
<proteinExistence type="predicted"/>
<dbReference type="Pfam" id="PF12256">
    <property type="entry name" value="TcdB_toxin_midN"/>
    <property type="match status" value="1"/>
</dbReference>
<dbReference type="InterPro" id="IPR022385">
    <property type="entry name" value="Rhs_assc_core"/>
</dbReference>
<dbReference type="Gene3D" id="2.180.10.10">
    <property type="entry name" value="RHS repeat-associated core"/>
    <property type="match status" value="1"/>
</dbReference>
<feature type="region of interest" description="Disordered" evidence="4">
    <location>
        <begin position="2186"/>
        <end position="2287"/>
    </location>
</feature>
<dbReference type="GO" id="GO:0005576">
    <property type="term" value="C:extracellular region"/>
    <property type="evidence" value="ECO:0007669"/>
    <property type="project" value="UniProtKB-SubCell"/>
</dbReference>
<keyword evidence="3" id="KW-0843">Virulence</keyword>
<evidence type="ECO:0000256" key="2">
    <source>
        <dbReference type="ARBA" id="ARBA00022525"/>
    </source>
</evidence>
<feature type="transmembrane region" description="Helical" evidence="5">
    <location>
        <begin position="2516"/>
        <end position="2537"/>
    </location>
</feature>
<feature type="domain" description="Insecticide toxin TcdB middle/C-terminal" evidence="6">
    <location>
        <begin position="924"/>
        <end position="1028"/>
    </location>
</feature>
<keyword evidence="5" id="KW-0472">Membrane</keyword>
<dbReference type="InterPro" id="IPR022045">
    <property type="entry name" value="TcdB_toxin_mid/N"/>
</dbReference>
<dbReference type="SUPFAM" id="SSF69318">
    <property type="entry name" value="Integrin alpha N-terminal domain"/>
    <property type="match status" value="1"/>
</dbReference>
<sequence length="2563" mass="275558">MDVIRGVPGEARSGTNGERMSAPSANPSANSGQLSPPSVALPKGGGAIRAIGEKFTTDPVSGTGRMSVPLPVSPARELTPSLALTYDSGSGNGPFGLGWHLSLPAVSRRTETGLPRYRDAEDSDTFALSGADDLVPVPAAAGGEREIAGHLVRRYRPRTDSDTTRIERWTRGADGDVHWRVLSADNVLSVYGRDDASRIVDSADPRRVFSWLLCETRDDRGNAVQYRYRPEDSDGVDLTAPHEQGRGGADAPSRRAARYLKSVRYGNQVPLLDQQGRRPVDVSPVALLDAGWMFELVLDYGDHEPSTPTPEPTRPWLCRADPFSTHRPAFEVRTYRLCQRVLMFHHFPEEPGVGRDCLVASTTFGYRDTPDTQGVPGDARLGHPVVSLLATVASTGHRRRTDGPGYTTRSLPPLSFSYATPTISSEVRRLDAGSRENLPAGLHDTLHTWVDLDGEGLSGVLSSHGGAWYYKPSLGGGRLGPLRRLSRQPAAPVGAAAPLHQLTDLDGDGRIDLVRLGAEPQGFYERTADAEGWDTFTPFASVPHTDLAGAGSRLLDLTGDGLADLLTCQDTEVVWYPALGAQGFGAPQGAPHPDEEGRGARPLLGDRTQTLFLADMTGDGLTDLVRVRNGEVRYWPNQGYGRFGAPVVMSGAPHFDAPDAFDPQRLRLADLDGSGTVDLLYIAPDGVRLWFNQSGNGFGPAMQLPDLPHLGHPAQVSTADLLGNGTACLVWSSLLPADADDPLRYIDLMGGTKPHLLTGCVNNMGAETRISYASSTAFHLADRRAGRPWLTRLPFPVHVVERVEYRDRVRRTRFTTRYAYHHGHYDGVEREFCGFGMVEQHDSEAYEGYAAAVAREGGAQEPAAELFQPPVTIRTWFHTGAHPDRRAAAGLLERMTGEFYLGERRLPGPELPAGLDAGELRDCARALKGLPIRSEVYSFDGSPDQEHPYTVSENTYTVDLLQAREGTRRPVFLVTARESMTLQYDRDPSDPRTEHTLVLERGPHGRVLRDAAVVHGRQVADPALPAEVARDQRRWYITCAESDYTPDLDIVTPVPAHRIGQVCESRGYEITGLAPGGAAFTIEELRAGVDRAGAIGYEAEADPGAVRKRLLAQSRTLFRDNALAPLALGRWDSLGLPYESYRLALTPAVVAAHYAGELTDADFTAAGYVHLDGDDNWWIPSGTAVHPPGDPAARFYRPVGVRDPFGIETVADHDRYDLLPERVRTVQAPWDTTTVRNDYRVLGPWELTDPNGNRSATEFDELGAVVATALLGKEGAGEGDTLADPTTRLEYELFNWTQHGIPNRIRILAKEQHGPGARLRESYAHLDGGGAVALTKSRTAPGEAPVVLPDGSPGTVHADPRWIGSGRTVVNNKGLPVKSYEPYFSLTSAYDPEEAMATIGSTAIHTYDPLGRAIRTDLPDGTFTRTEYGQWSSLLHDPNDTVRESRWYERHGRPDPATEPEPLNDPERRAAWLAAQHAGTPAATHLDSLGRPVLSVSSYGGGVTAAVRSETDLTGRHSRLYDQLGREVAYGFTGMAGQPVLASSAERGRRWTFTDVSGALVKMWDEHGRAFRAAYDELRRPVSGFVRPPGGTERAFQHVVHGDRHPEAAARNLLGAPHQVFDGDGCVRVLRADFKGNPVEVERLFTRDHTAPPDWTAITQAATYAAMQAAAAPLLDTTEPYTAASAHDALGRTVRLTLPDGTEIVPVYDESGRAASVSARIRGQGTPVTYLAEQAYDALGRRQSARFGNGLHTRYGYDPDTLRLIRLTTGATGAPLQDLRFTHDPVGNITEVRDGAQQTHFFANQVVEPVTRYTYDALYQLVRATGREHAGGANDTVRDSGDLAAVGQLPHPNDAGAVRTYTELYEYDLLGNLKRLRHRAATDLWTRRYRYAHEDDPTDLTNRLRATSRPGDPEAGPYTATYDHDSWGNITRLATSTPGELAWDVFDRLTRAELGGGGRAYYRYGADGQRTRKVIERPGGETIERLYLGPLEIQRRSQGGTRHFERHTLHLSDDTGRVAQADVKLRDDRGIDPANPLGVPLLRYQYGNHLGSATLETDEAGRVLSYEEYHPYGTTAYRSGRADADLSLKRYRFAGKERDEETGLYYVGARYYVPWLGRWASPDPAGFVSGLNLYAYCSNAPSTRVDPDGMDDHSCMLVLGQGGFIPMDLEPGGCFAAVREGRIDPSILAPGSLPRPPARAPGGGSSGSGGAGSGPGRGRAASTRPRAHRPRAAGGGPAPAPPPADVGGGTEPSASPGPTPQPATAPPPPPPAAGEPEPAIGVTGSAAAQAAPAAERFIWDYEFPGTGVRGTQRGRILEWMLGVPWRDNTAGIDRITDTAVQQIKSVDSGGKMGNIARSATRDAAAHIAANPGTAGTRRPQAVIVTRTDVSAAEAAEIATATQPARGRRIPANALPPEHVRGLPGNWGRAGTGLSVLGTGLSAYSLYQDWERGDWAMGTGDALSTAGGGLELYALGSSGATVAGVSAMSAGLVLGGVGIAVASGVSGVRAYRAGDTAGAIAGAVGVAAGLAIAAGVIFGAPLVLAAGAIAAVAVGLFHLARWLL</sequence>
<evidence type="ECO:0000256" key="3">
    <source>
        <dbReference type="ARBA" id="ARBA00023026"/>
    </source>
</evidence>
<dbReference type="GO" id="GO:0005737">
    <property type="term" value="C:cytoplasm"/>
    <property type="evidence" value="ECO:0007669"/>
    <property type="project" value="InterPro"/>
</dbReference>
<protein>
    <recommendedName>
        <fullName evidence="10">Toxin</fullName>
    </recommendedName>
</protein>
<evidence type="ECO:0000256" key="4">
    <source>
        <dbReference type="SAM" id="MobiDB-lite"/>
    </source>
</evidence>
<dbReference type="Pfam" id="PF12255">
    <property type="entry name" value="TcdB_toxin_midC"/>
    <property type="match status" value="1"/>
</dbReference>
<feature type="region of interest" description="Disordered" evidence="4">
    <location>
        <begin position="229"/>
        <end position="254"/>
    </location>
</feature>
<evidence type="ECO:0000259" key="7">
    <source>
        <dbReference type="Pfam" id="PF12256"/>
    </source>
</evidence>
<keyword evidence="2" id="KW-0964">Secreted</keyword>
<keyword evidence="5" id="KW-1133">Transmembrane helix</keyword>
<evidence type="ECO:0000313" key="9">
    <source>
        <dbReference type="Proteomes" id="UP000442707"/>
    </source>
</evidence>
<gene>
    <name evidence="8" type="ORF">F7R91_28845</name>
</gene>
<feature type="domain" description="Insecticide toxin TcdB middle/N-terminal" evidence="7">
    <location>
        <begin position="714"/>
        <end position="845"/>
    </location>
</feature>
<evidence type="ECO:0000256" key="1">
    <source>
        <dbReference type="ARBA" id="ARBA00004613"/>
    </source>
</evidence>
<dbReference type="InterPro" id="IPR022044">
    <property type="entry name" value="TcdB_toxin_mid/C"/>
</dbReference>
<reference evidence="8 9" key="1">
    <citation type="submission" date="2019-09" db="EMBL/GenBank/DDBJ databases">
        <title>Screening of Novel Bioactive Compounds from Soil-Associated.</title>
        <authorList>
            <person name="Zhao S."/>
        </authorList>
    </citation>
    <scope>NUCLEOTIDE SEQUENCE [LARGE SCALE GENOMIC DNA]</scope>
    <source>
        <strain evidence="8 9">HIT-DPA4</strain>
    </source>
</reference>
<comment type="subcellular location">
    <subcellularLocation>
        <location evidence="1">Secreted</location>
    </subcellularLocation>
</comment>
<dbReference type="Proteomes" id="UP000442707">
    <property type="component" value="Unassembled WGS sequence"/>
</dbReference>